<evidence type="ECO:0000313" key="5">
    <source>
        <dbReference type="Proteomes" id="UP001589683"/>
    </source>
</evidence>
<name>A0ABV5JEB9_9RHOB</name>
<dbReference type="InterPro" id="IPR037165">
    <property type="entry name" value="AldOxase/xan_DH_Mopterin-bd_sf"/>
</dbReference>
<dbReference type="InterPro" id="IPR046867">
    <property type="entry name" value="AldOxase/xan_DH_MoCoBD2"/>
</dbReference>
<evidence type="ECO:0000256" key="1">
    <source>
        <dbReference type="ARBA" id="ARBA00022505"/>
    </source>
</evidence>
<dbReference type="SMART" id="SM01008">
    <property type="entry name" value="Ald_Xan_dh_C"/>
    <property type="match status" value="1"/>
</dbReference>
<organism evidence="4 5">
    <name type="scientific">Pseudohalocynthiibacter aestuariivivens</name>
    <dbReference type="NCBI Taxonomy" id="1591409"/>
    <lineage>
        <taxon>Bacteria</taxon>
        <taxon>Pseudomonadati</taxon>
        <taxon>Pseudomonadota</taxon>
        <taxon>Alphaproteobacteria</taxon>
        <taxon>Rhodobacterales</taxon>
        <taxon>Paracoccaceae</taxon>
        <taxon>Pseudohalocynthiibacter</taxon>
    </lineage>
</organism>
<dbReference type="SUPFAM" id="SSF54665">
    <property type="entry name" value="CO dehydrogenase molybdoprotein N-domain-like"/>
    <property type="match status" value="1"/>
</dbReference>
<comment type="caution">
    <text evidence="4">The sequence shown here is derived from an EMBL/GenBank/DDBJ whole genome shotgun (WGS) entry which is preliminary data.</text>
</comment>
<dbReference type="RefSeq" id="WP_213891086.1">
    <property type="nucleotide sequence ID" value="NZ_JAGFNU010000018.1"/>
</dbReference>
<evidence type="ECO:0000259" key="3">
    <source>
        <dbReference type="SMART" id="SM01008"/>
    </source>
</evidence>
<accession>A0ABV5JEB9</accession>
<feature type="domain" description="Aldehyde oxidase/xanthine dehydrogenase a/b hammerhead" evidence="3">
    <location>
        <begin position="20"/>
        <end position="140"/>
    </location>
</feature>
<protein>
    <submittedName>
        <fullName evidence="4">Xanthine dehydrogenase family protein molybdopterin-binding subunit</fullName>
    </submittedName>
</protein>
<dbReference type="Pfam" id="PF01315">
    <property type="entry name" value="Ald_Xan_dh_C"/>
    <property type="match status" value="1"/>
</dbReference>
<proteinExistence type="predicted"/>
<dbReference type="Gene3D" id="3.30.365.10">
    <property type="entry name" value="Aldehyde oxidase/xanthine dehydrogenase, molybdopterin binding domain"/>
    <property type="match status" value="4"/>
</dbReference>
<dbReference type="SUPFAM" id="SSF56003">
    <property type="entry name" value="Molybdenum cofactor-binding domain"/>
    <property type="match status" value="1"/>
</dbReference>
<dbReference type="Pfam" id="PF20256">
    <property type="entry name" value="MoCoBD_2"/>
    <property type="match status" value="1"/>
</dbReference>
<dbReference type="InterPro" id="IPR008274">
    <property type="entry name" value="AldOxase/xan_DH_MoCoBD1"/>
</dbReference>
<dbReference type="PANTHER" id="PTHR11908">
    <property type="entry name" value="XANTHINE DEHYDROGENASE"/>
    <property type="match status" value="1"/>
</dbReference>
<evidence type="ECO:0000313" key="4">
    <source>
        <dbReference type="EMBL" id="MFB9231816.1"/>
    </source>
</evidence>
<dbReference type="PANTHER" id="PTHR11908:SF132">
    <property type="entry name" value="ALDEHYDE OXIDASE 1-RELATED"/>
    <property type="match status" value="1"/>
</dbReference>
<dbReference type="InterPro" id="IPR016208">
    <property type="entry name" value="Ald_Oxase/xanthine_DH-like"/>
</dbReference>
<keyword evidence="2" id="KW-0560">Oxidoreductase</keyword>
<dbReference type="InterPro" id="IPR000674">
    <property type="entry name" value="Ald_Oxase/Xan_DH_a/b"/>
</dbReference>
<dbReference type="Proteomes" id="UP001589683">
    <property type="component" value="Unassembled WGS sequence"/>
</dbReference>
<evidence type="ECO:0000256" key="2">
    <source>
        <dbReference type="ARBA" id="ARBA00023002"/>
    </source>
</evidence>
<reference evidence="4 5" key="1">
    <citation type="submission" date="2024-09" db="EMBL/GenBank/DDBJ databases">
        <authorList>
            <person name="Sun Q."/>
            <person name="Mori K."/>
        </authorList>
    </citation>
    <scope>NUCLEOTIDE SEQUENCE [LARGE SCALE GENOMIC DNA]</scope>
    <source>
        <strain evidence="4 5">CECT 8726</strain>
    </source>
</reference>
<dbReference type="InterPro" id="IPR036856">
    <property type="entry name" value="Ald_Oxase/Xan_DH_a/b_sf"/>
</dbReference>
<keyword evidence="5" id="KW-1185">Reference proteome</keyword>
<gene>
    <name evidence="4" type="ORF">ACFFUT_08460</name>
</gene>
<dbReference type="Gene3D" id="3.90.1170.50">
    <property type="entry name" value="Aldehyde oxidase/xanthine dehydrogenase, a/b hammerhead"/>
    <property type="match status" value="1"/>
</dbReference>
<dbReference type="Pfam" id="PF02738">
    <property type="entry name" value="MoCoBD_1"/>
    <property type="match status" value="1"/>
</dbReference>
<sequence length="785" mass="85724">MNDMLVGKPLKRKEDQRLLTGKGRYVDDIRRPGETYAVFVRSPIAHGIIKSIDKEAALAAPGVLGVFTGKDIQRDEWGSIPCGWVVTDRQGEPHKAVPHYALTPDRARYVGDHLAVVVAETYEQARDGAELVEIEFEELEPVVTLAMAMEGEQIHDLAPQNLCYDWELGSRAEIDAIFETAHHVTSLDLVNNRLVPNAMEPRAAIAEYDSGLDSYTLWSTSQNPHMLRWMLSGSVTGIPETKIRVIAPDVGGGFGMKIYCYPEETTCLWLSKVIDRPVRWTGDRSESFLADTHARDHLTTVDLAMDKDGTFLGMKIDTTANMGAYLSNYATSIPTYFYATLFAGCYKTPVIYSNVRAVFTNTSPVDAYRGAGRPEAAYLIERVVDVAAREMGMDPIDIRRRNFIKPEDFPYQTPVILTYDIGDYDASLDEALRMIDYDGFPARREEAKARGKLRGIGLACYIEACGVAPSQLIGKMGAGAGLWESGQIRFNATGTAFVLTGTHGHGQGHETTFGQIVADMFGIPIEDVELIHGDTSQVPMGMGTYGSRSLAVGGSAIVRAGEKVIEKGRKIAAHMLEASVIDIEFEQGLFSVTGTNKSVTIKEVAERAYVPLDYPEGLEPGLDETAFYDPGNFTYPAGTHICEVEIDPRTGVLEIVDWVAVDDFGTVINPMIVEGQIHGGLAQGIGQAIMENGVYDPESGQLITGSFMDYCMPRADDLPSFRVGYTCTPCTHNPLGAKGAGEAGCIAAPPTLINAIVNALDIRHIDMPATGEKLWRIARDKIAAQ</sequence>
<keyword evidence="1" id="KW-0500">Molybdenum</keyword>
<dbReference type="EMBL" id="JBHMEA010000030">
    <property type="protein sequence ID" value="MFB9231816.1"/>
    <property type="molecule type" value="Genomic_DNA"/>
</dbReference>